<dbReference type="Proteomes" id="UP000024635">
    <property type="component" value="Unassembled WGS sequence"/>
</dbReference>
<accession>A0A016S578</accession>
<reference evidence="2" key="1">
    <citation type="journal article" date="2015" name="Nat. Genet.">
        <title>The genome and transcriptome of the zoonotic hookworm Ancylostoma ceylanicum identify infection-specific gene families.</title>
        <authorList>
            <person name="Schwarz E.M."/>
            <person name="Hu Y."/>
            <person name="Antoshechkin I."/>
            <person name="Miller M.M."/>
            <person name="Sternberg P.W."/>
            <person name="Aroian R.V."/>
        </authorList>
    </citation>
    <scope>NUCLEOTIDE SEQUENCE</scope>
    <source>
        <strain evidence="2">HY135</strain>
    </source>
</reference>
<sequence>MPVSYIIFCPNKILHTMRNSPHRMHYVCLRNLAHRGKFSPTKKNSCEIPSMDAVLFFLKSLLTLVISNAIILLSKKEGS</sequence>
<keyword evidence="2" id="KW-1185">Reference proteome</keyword>
<organism evidence="1 2">
    <name type="scientific">Ancylostoma ceylanicum</name>
    <dbReference type="NCBI Taxonomy" id="53326"/>
    <lineage>
        <taxon>Eukaryota</taxon>
        <taxon>Metazoa</taxon>
        <taxon>Ecdysozoa</taxon>
        <taxon>Nematoda</taxon>
        <taxon>Chromadorea</taxon>
        <taxon>Rhabditida</taxon>
        <taxon>Rhabditina</taxon>
        <taxon>Rhabditomorpha</taxon>
        <taxon>Strongyloidea</taxon>
        <taxon>Ancylostomatidae</taxon>
        <taxon>Ancylostomatinae</taxon>
        <taxon>Ancylostoma</taxon>
    </lineage>
</organism>
<evidence type="ECO:0000313" key="1">
    <source>
        <dbReference type="EMBL" id="EYB85611.1"/>
    </source>
</evidence>
<name>A0A016S578_9BILA</name>
<evidence type="ECO:0000313" key="2">
    <source>
        <dbReference type="Proteomes" id="UP000024635"/>
    </source>
</evidence>
<protein>
    <submittedName>
        <fullName evidence="1">Uncharacterized protein</fullName>
    </submittedName>
</protein>
<gene>
    <name evidence="1" type="primary">Acey_s0295.g1665</name>
    <name evidence="1" type="ORF">Y032_0295g1665</name>
</gene>
<dbReference type="EMBL" id="JARK01001631">
    <property type="protein sequence ID" value="EYB85611.1"/>
    <property type="molecule type" value="Genomic_DNA"/>
</dbReference>
<proteinExistence type="predicted"/>
<dbReference type="AlphaFoldDB" id="A0A016S578"/>
<comment type="caution">
    <text evidence="1">The sequence shown here is derived from an EMBL/GenBank/DDBJ whole genome shotgun (WGS) entry which is preliminary data.</text>
</comment>